<protein>
    <submittedName>
        <fullName evidence="3">Uncharacterized protein</fullName>
    </submittedName>
</protein>
<comment type="caution">
    <text evidence="3">The sequence shown here is derived from an EMBL/GenBank/DDBJ whole genome shotgun (WGS) entry which is preliminary data.</text>
</comment>
<accession>A0ABV0FW58</accession>
<keyword evidence="2" id="KW-0812">Transmembrane</keyword>
<evidence type="ECO:0000256" key="2">
    <source>
        <dbReference type="SAM" id="Phobius"/>
    </source>
</evidence>
<evidence type="ECO:0000313" key="3">
    <source>
        <dbReference type="EMBL" id="MEO3690154.1"/>
    </source>
</evidence>
<dbReference type="Proteomes" id="UP001495147">
    <property type="component" value="Unassembled WGS sequence"/>
</dbReference>
<keyword evidence="2" id="KW-1133">Transmembrane helix</keyword>
<name>A0ABV0FW58_9BURK</name>
<evidence type="ECO:0000313" key="4">
    <source>
        <dbReference type="Proteomes" id="UP001495147"/>
    </source>
</evidence>
<keyword evidence="1" id="KW-0175">Coiled coil</keyword>
<feature type="transmembrane region" description="Helical" evidence="2">
    <location>
        <begin position="328"/>
        <end position="349"/>
    </location>
</feature>
<reference evidence="3 4" key="1">
    <citation type="submission" date="2024-05" db="EMBL/GenBank/DDBJ databases">
        <title>Roseateles sp. DJS-2-20 16S ribosomal RNA gene Genome sequencing and assembly.</title>
        <authorList>
            <person name="Woo H."/>
        </authorList>
    </citation>
    <scope>NUCLEOTIDE SEQUENCE [LARGE SCALE GENOMIC DNA]</scope>
    <source>
        <strain evidence="3 4">DJS-2-20</strain>
    </source>
</reference>
<organism evidence="3 4">
    <name type="scientific">Roseateles paludis</name>
    <dbReference type="NCBI Taxonomy" id="3145238"/>
    <lineage>
        <taxon>Bacteria</taxon>
        <taxon>Pseudomonadati</taxon>
        <taxon>Pseudomonadota</taxon>
        <taxon>Betaproteobacteria</taxon>
        <taxon>Burkholderiales</taxon>
        <taxon>Sphaerotilaceae</taxon>
        <taxon>Roseateles</taxon>
    </lineage>
</organism>
<dbReference type="RefSeq" id="WP_347702987.1">
    <property type="nucleotide sequence ID" value="NZ_JBDPZD010000001.1"/>
</dbReference>
<dbReference type="EMBL" id="JBDPZD010000001">
    <property type="protein sequence ID" value="MEO3690154.1"/>
    <property type="molecule type" value="Genomic_DNA"/>
</dbReference>
<gene>
    <name evidence="3" type="ORF">ABDJ85_01650</name>
</gene>
<sequence length="460" mass="50999">MAHQVYKIARLTDVQIADALSRLAHEFGPFNANVNVLQQSLGGIPFPNTSAQPLWQQLIDQNGELIDYFNVRILNVSVSYYRGGSTAEASQKSAVLDELHLDPNGIDTERLKVGAQVLETFRPVAIRKSAGATSELTELLAVQESTFARLQRQLEELFKQTITVRQELDDIVKKKSEQLEADYAAKREQAQLEAERQQAKLLEREEALESRAKELDDSDNTFARRKIRDGMLNDVTERVRNFEVSPVTSQARGPVAGGMRALIGIFVLLLIWTGYEIVVSRLTQEAVVAATSRLSHIPTAAAPTSSVAKAATEELTTAMLHDSSTERIALWIRFSLLTVGLVGAVLYYIRWQSRWAEQYAATESSLKQFHLDVNRANWVVETCLEWRKETDSLIPAALIESLTRGLFTKDQTTPQVVHPADELASALVGSASKISLAVGDSKIEYDKPGKIPKTLPTSNA</sequence>
<feature type="coiled-coil region" evidence="1">
    <location>
        <begin position="140"/>
        <end position="218"/>
    </location>
</feature>
<keyword evidence="4" id="KW-1185">Reference proteome</keyword>
<proteinExistence type="predicted"/>
<evidence type="ECO:0000256" key="1">
    <source>
        <dbReference type="SAM" id="Coils"/>
    </source>
</evidence>
<keyword evidence="2" id="KW-0472">Membrane</keyword>
<feature type="transmembrane region" description="Helical" evidence="2">
    <location>
        <begin position="257"/>
        <end position="275"/>
    </location>
</feature>